<keyword evidence="4" id="KW-0460">Magnesium</keyword>
<dbReference type="Gene3D" id="2.60.120.590">
    <property type="entry name" value="Alpha-ketoglutarate-dependent dioxygenase AlkB-like"/>
    <property type="match status" value="1"/>
</dbReference>
<keyword evidence="3" id="KW-0227">DNA damage</keyword>
<protein>
    <submittedName>
        <fullName evidence="10">Alpha-ketoglutarate-dependent dioxygenase AlkB</fullName>
    </submittedName>
</protein>
<evidence type="ECO:0000313" key="10">
    <source>
        <dbReference type="EMBL" id="MQX53967.1"/>
    </source>
</evidence>
<keyword evidence="6" id="KW-0560">Oxidoreductase</keyword>
<dbReference type="GO" id="GO:0032451">
    <property type="term" value="F:demethylase activity"/>
    <property type="evidence" value="ECO:0007669"/>
    <property type="project" value="UniProtKB-ARBA"/>
</dbReference>
<dbReference type="GO" id="GO:0046872">
    <property type="term" value="F:metal ion binding"/>
    <property type="evidence" value="ECO:0007669"/>
    <property type="project" value="UniProtKB-KW"/>
</dbReference>
<evidence type="ECO:0000256" key="2">
    <source>
        <dbReference type="ARBA" id="ARBA00022723"/>
    </source>
</evidence>
<dbReference type="GO" id="GO:0051213">
    <property type="term" value="F:dioxygenase activity"/>
    <property type="evidence" value="ECO:0007669"/>
    <property type="project" value="UniProtKB-KW"/>
</dbReference>
<dbReference type="AlphaFoldDB" id="A0A6N7LU65"/>
<reference evidence="10 11" key="1">
    <citation type="submission" date="2019-10" db="EMBL/GenBank/DDBJ databases">
        <title>Alcanivorax sp.PA15-N-34 draft genome sequence.</title>
        <authorList>
            <person name="Liao X."/>
            <person name="Shao Z."/>
        </authorList>
    </citation>
    <scope>NUCLEOTIDE SEQUENCE [LARGE SCALE GENOMIC DNA]</scope>
    <source>
        <strain evidence="10 11">PA15-N-34</strain>
    </source>
</reference>
<name>A0A6N7LU65_9GAMM</name>
<evidence type="ECO:0000256" key="4">
    <source>
        <dbReference type="ARBA" id="ARBA00022842"/>
    </source>
</evidence>
<dbReference type="GO" id="GO:0006307">
    <property type="term" value="P:DNA alkylation repair"/>
    <property type="evidence" value="ECO:0007669"/>
    <property type="project" value="InterPro"/>
</dbReference>
<dbReference type="EMBL" id="WIRE01000001">
    <property type="protein sequence ID" value="MQX53967.1"/>
    <property type="molecule type" value="Genomic_DNA"/>
</dbReference>
<dbReference type="InterPro" id="IPR027450">
    <property type="entry name" value="AlkB-like"/>
</dbReference>
<keyword evidence="11" id="KW-1185">Reference proteome</keyword>
<keyword evidence="2" id="KW-0479">Metal-binding</keyword>
<dbReference type="GO" id="GO:0016787">
    <property type="term" value="F:hydrolase activity"/>
    <property type="evidence" value="ECO:0007669"/>
    <property type="project" value="UniProtKB-ARBA"/>
</dbReference>
<evidence type="ECO:0000313" key="11">
    <source>
        <dbReference type="Proteomes" id="UP000469421"/>
    </source>
</evidence>
<dbReference type="InterPro" id="IPR032854">
    <property type="entry name" value="ALKBH3"/>
</dbReference>
<organism evidence="10 11">
    <name type="scientific">Alcanivorax sediminis</name>
    <dbReference type="NCBI Taxonomy" id="2663008"/>
    <lineage>
        <taxon>Bacteria</taxon>
        <taxon>Pseudomonadati</taxon>
        <taxon>Pseudomonadota</taxon>
        <taxon>Gammaproteobacteria</taxon>
        <taxon>Oceanospirillales</taxon>
        <taxon>Alcanivoracaceae</taxon>
        <taxon>Alcanivorax</taxon>
    </lineage>
</organism>
<evidence type="ECO:0000256" key="7">
    <source>
        <dbReference type="ARBA" id="ARBA00023004"/>
    </source>
</evidence>
<keyword evidence="8" id="KW-0234">DNA repair</keyword>
<dbReference type="InterPro" id="IPR037151">
    <property type="entry name" value="AlkB-like_sf"/>
</dbReference>
<evidence type="ECO:0000256" key="5">
    <source>
        <dbReference type="ARBA" id="ARBA00022964"/>
    </source>
</evidence>
<dbReference type="PROSITE" id="PS51471">
    <property type="entry name" value="FE2OG_OXY"/>
    <property type="match status" value="1"/>
</dbReference>
<comment type="cofactor">
    <cofactor evidence="1">
        <name>Fe(2+)</name>
        <dbReference type="ChEBI" id="CHEBI:29033"/>
    </cofactor>
</comment>
<dbReference type="FunFam" id="2.60.120.590:FF:000004">
    <property type="entry name" value="DNA oxidative demethylase ALKBH2"/>
    <property type="match status" value="1"/>
</dbReference>
<keyword evidence="5 10" id="KW-0223">Dioxygenase</keyword>
<evidence type="ECO:0000256" key="6">
    <source>
        <dbReference type="ARBA" id="ARBA00023002"/>
    </source>
</evidence>
<dbReference type="InterPro" id="IPR005123">
    <property type="entry name" value="Oxoglu/Fe-dep_dioxygenase_dom"/>
</dbReference>
<evidence type="ECO:0000256" key="3">
    <source>
        <dbReference type="ARBA" id="ARBA00022763"/>
    </source>
</evidence>
<proteinExistence type="predicted"/>
<gene>
    <name evidence="10" type="ORF">GFN93_11965</name>
</gene>
<sequence length="209" mass="23835">MMTANHEPCQPEIVTLDQGAVLTLWQSALPPEWACNLFAELRDSLRWHQPQVQVFGRKHLTPRLTTWQGEPGISYRYSGLTETAEGWPEVLKPVLHQVESLTGHRFNSVLGNYYRSGADSMGYHSDDEPELGPEPWIASLSLGASRDFVFRRREGDRSQCARLVLPDNSLLLMSPQVQARFQHALPRRARVQEGRINLTFRLIHQPQNA</sequence>
<dbReference type="PANTHER" id="PTHR31212:SF4">
    <property type="entry name" value="ALPHA-KETOGLUTARATE-DEPENDENT DIOXYGENASE ALKB HOMOLOG 3"/>
    <property type="match status" value="1"/>
</dbReference>
<evidence type="ECO:0000256" key="1">
    <source>
        <dbReference type="ARBA" id="ARBA00001954"/>
    </source>
</evidence>
<accession>A0A6N7LU65</accession>
<feature type="domain" description="Fe2OG dioxygenase" evidence="9">
    <location>
        <begin position="105"/>
        <end position="204"/>
    </location>
</feature>
<comment type="caution">
    <text evidence="10">The sequence shown here is derived from an EMBL/GenBank/DDBJ whole genome shotgun (WGS) entry which is preliminary data.</text>
</comment>
<dbReference type="GO" id="GO:0140097">
    <property type="term" value="F:catalytic activity, acting on DNA"/>
    <property type="evidence" value="ECO:0007669"/>
    <property type="project" value="UniProtKB-ARBA"/>
</dbReference>
<dbReference type="PANTHER" id="PTHR31212">
    <property type="entry name" value="ALPHA-KETOGLUTARATE-DEPENDENT DIOXYGENASE ALKB HOMOLOG 3"/>
    <property type="match status" value="1"/>
</dbReference>
<evidence type="ECO:0000256" key="8">
    <source>
        <dbReference type="ARBA" id="ARBA00023204"/>
    </source>
</evidence>
<evidence type="ECO:0000259" key="9">
    <source>
        <dbReference type="PROSITE" id="PS51471"/>
    </source>
</evidence>
<dbReference type="GO" id="GO:0016705">
    <property type="term" value="F:oxidoreductase activity, acting on paired donors, with incorporation or reduction of molecular oxygen"/>
    <property type="evidence" value="ECO:0007669"/>
    <property type="project" value="UniProtKB-ARBA"/>
</dbReference>
<dbReference type="SUPFAM" id="SSF51197">
    <property type="entry name" value="Clavaminate synthase-like"/>
    <property type="match status" value="1"/>
</dbReference>
<dbReference type="Pfam" id="PF13532">
    <property type="entry name" value="2OG-FeII_Oxy_2"/>
    <property type="match status" value="1"/>
</dbReference>
<dbReference type="Proteomes" id="UP000469421">
    <property type="component" value="Unassembled WGS sequence"/>
</dbReference>
<keyword evidence="7" id="KW-0408">Iron</keyword>